<dbReference type="eggNOG" id="COG1672">
    <property type="taxonomic scope" value="Bacteria"/>
</dbReference>
<feature type="compositionally biased region" description="Basic and acidic residues" evidence="6">
    <location>
        <begin position="352"/>
        <end position="364"/>
    </location>
</feature>
<accession>K0K1B6</accession>
<dbReference type="GO" id="GO:0000160">
    <property type="term" value="P:phosphorelay signal transduction system"/>
    <property type="evidence" value="ECO:0007669"/>
    <property type="project" value="InterPro"/>
</dbReference>
<dbReference type="GO" id="GO:0006355">
    <property type="term" value="P:regulation of DNA-templated transcription"/>
    <property type="evidence" value="ECO:0007669"/>
    <property type="project" value="InterPro"/>
</dbReference>
<dbReference type="SUPFAM" id="SSF55073">
    <property type="entry name" value="Nucleotide cyclase"/>
    <property type="match status" value="1"/>
</dbReference>
<dbReference type="InterPro" id="IPR001867">
    <property type="entry name" value="OmpR/PhoB-type_DNA-bd"/>
</dbReference>
<dbReference type="SUPFAM" id="SSF46894">
    <property type="entry name" value="C-terminal effector domain of the bipartite response regulators"/>
    <property type="match status" value="1"/>
</dbReference>
<dbReference type="InterPro" id="IPR029787">
    <property type="entry name" value="Nucleotide_cyclase"/>
</dbReference>
<dbReference type="eggNOG" id="COG2114">
    <property type="taxonomic scope" value="Bacteria"/>
</dbReference>
<dbReference type="PROSITE" id="PS51755">
    <property type="entry name" value="OMPR_PHOB"/>
    <property type="match status" value="1"/>
</dbReference>
<dbReference type="HOGENOM" id="CLU_012609_0_0_11"/>
<dbReference type="GO" id="GO:0003677">
    <property type="term" value="F:DNA binding"/>
    <property type="evidence" value="ECO:0007669"/>
    <property type="project" value="UniProtKB-UniRule"/>
</dbReference>
<dbReference type="Pfam" id="PF13191">
    <property type="entry name" value="AAA_16"/>
    <property type="match status" value="1"/>
</dbReference>
<dbReference type="SUPFAM" id="SSF48452">
    <property type="entry name" value="TPR-like"/>
    <property type="match status" value="1"/>
</dbReference>
<dbReference type="STRING" id="1179773.BN6_48390"/>
<dbReference type="InterPro" id="IPR011990">
    <property type="entry name" value="TPR-like_helical_dom_sf"/>
</dbReference>
<evidence type="ECO:0000256" key="5">
    <source>
        <dbReference type="PROSITE-ProRule" id="PRU01091"/>
    </source>
</evidence>
<feature type="domain" description="OmpR/PhoB-type" evidence="7">
    <location>
        <begin position="1"/>
        <end position="101"/>
    </location>
</feature>
<comment type="similarity">
    <text evidence="1">Belongs to the AfsR/DnrI/RedD regulatory family.</text>
</comment>
<dbReference type="InterPro" id="IPR036388">
    <property type="entry name" value="WH-like_DNA-bd_sf"/>
</dbReference>
<feature type="region of interest" description="Disordered" evidence="6">
    <location>
        <begin position="288"/>
        <end position="364"/>
    </location>
</feature>
<feature type="region of interest" description="Disordered" evidence="6">
    <location>
        <begin position="776"/>
        <end position="803"/>
    </location>
</feature>
<evidence type="ECO:0000256" key="6">
    <source>
        <dbReference type="SAM" id="MobiDB-lite"/>
    </source>
</evidence>
<evidence type="ECO:0000256" key="2">
    <source>
        <dbReference type="ARBA" id="ARBA00023015"/>
    </source>
</evidence>
<feature type="compositionally biased region" description="Basic and acidic residues" evidence="6">
    <location>
        <begin position="781"/>
        <end position="798"/>
    </location>
</feature>
<dbReference type="eggNOG" id="COG3629">
    <property type="taxonomic scope" value="Bacteria"/>
</dbReference>
<keyword evidence="3 5" id="KW-0238">DNA-binding</keyword>
<dbReference type="InterPro" id="IPR005158">
    <property type="entry name" value="BTAD"/>
</dbReference>
<sequence>MGDIIRFRLLGPLEVQGKRQREGLGGTKQKATLAYLLLHANRVVSISQLLNALWPADSAPLSARKILQNSVSSLRRGPVPGDRADGTPTLVTQAPGYKLCVDREDIDLHVFHDRVAEGRRRLADNEPEPAARVLREALALWRGPVLADLAEAGISWLELAVLQNARWDATEDHFEAELACGRHLAVLGDLEAMVETNPVRERAAGQLMLALYRSGRQADALNTYSRVRVALVEELGLEPGRELRALQQSILAHDPLLLAPRGSARVPLRGHTGTPVDLAAARTPDQARFAGGDTVPLLDAPQPSQLSPWLPTGPAPHTVPDPWPAPPHRHPVPGNGQPGNGQPVPEPAAPRPADEVPPAREERKTVSVLLVRTVIDDGQDGANTPGVDRMLAEIAQLVRANAEHFAGIVSATIGSVSLTVFEPGSSGWVDAAKRAVLAALAIGEDLRPDADARERPPVSFHAAVVTGEVLVRHPAGGRGPITLTGTLLDRCHTLLLRTGVSEIRVCEATREATEPLAVYQPGDVHDHRLQGIRKDFVGATPGLAAEREFEIGLLLGMLERTRLRSAAHLVTLLGDRGTGKTRLLDEFEERAHGQAHIARFQVSRRPTGATGVDIDAIHDLQRELIHTICAIAPGDEPTAAMAKASAVINRLIDDPVRVQALLTCIAPYLDPELAFVMNDPVAELRAWQRFLAMTEFSRPFVLIVDDLHRADESLLDFVGELADAACGPLLVVASARSELLGRRPTWGGGKRHVTTITLEALGDAAVDELVGHLVSSAQPGRTREPARFSPARADDESGPRQPGWRRYFRSLLDIGTPQRAPRPRSAELEAVARLRSCGSATTAEVSPVRA</sequence>
<feature type="compositionally biased region" description="Pro residues" evidence="6">
    <location>
        <begin position="311"/>
        <end position="326"/>
    </location>
</feature>
<dbReference type="RefSeq" id="WP_015102223.1">
    <property type="nucleotide sequence ID" value="NC_019673.1"/>
</dbReference>
<dbReference type="PANTHER" id="PTHR35807">
    <property type="entry name" value="TRANSCRIPTIONAL REGULATOR REDD-RELATED"/>
    <property type="match status" value="1"/>
</dbReference>
<evidence type="ECO:0000313" key="8">
    <source>
        <dbReference type="EMBL" id="CCH32111.1"/>
    </source>
</evidence>
<evidence type="ECO:0000259" key="7">
    <source>
        <dbReference type="PROSITE" id="PS51755"/>
    </source>
</evidence>
<dbReference type="SUPFAM" id="SSF52540">
    <property type="entry name" value="P-loop containing nucleoside triphosphate hydrolases"/>
    <property type="match status" value="1"/>
</dbReference>
<dbReference type="Gene3D" id="1.10.10.10">
    <property type="entry name" value="Winged helix-like DNA-binding domain superfamily/Winged helix DNA-binding domain"/>
    <property type="match status" value="1"/>
</dbReference>
<proteinExistence type="inferred from homology"/>
<dbReference type="EMBL" id="HE804045">
    <property type="protein sequence ID" value="CCH32111.1"/>
    <property type="molecule type" value="Genomic_DNA"/>
</dbReference>
<dbReference type="Pfam" id="PF03704">
    <property type="entry name" value="BTAD"/>
    <property type="match status" value="1"/>
</dbReference>
<feature type="compositionally biased region" description="Low complexity" evidence="6">
    <location>
        <begin position="332"/>
        <end position="343"/>
    </location>
</feature>
<dbReference type="PANTHER" id="PTHR35807:SF1">
    <property type="entry name" value="TRANSCRIPTIONAL REGULATOR REDD"/>
    <property type="match status" value="1"/>
</dbReference>
<dbReference type="InterPro" id="IPR027417">
    <property type="entry name" value="P-loop_NTPase"/>
</dbReference>
<dbReference type="InterPro" id="IPR041664">
    <property type="entry name" value="AAA_16"/>
</dbReference>
<organism evidence="8 9">
    <name type="scientific">Saccharothrix espanaensis (strain ATCC 51144 / DSM 44229 / JCM 9112 / NBRC 15066 / NRRL 15764)</name>
    <dbReference type="NCBI Taxonomy" id="1179773"/>
    <lineage>
        <taxon>Bacteria</taxon>
        <taxon>Bacillati</taxon>
        <taxon>Actinomycetota</taxon>
        <taxon>Actinomycetes</taxon>
        <taxon>Pseudonocardiales</taxon>
        <taxon>Pseudonocardiaceae</taxon>
        <taxon>Saccharothrix</taxon>
    </lineage>
</organism>
<gene>
    <name evidence="8" type="ordered locus">BN6_48390</name>
</gene>
<reference evidence="8 9" key="1">
    <citation type="journal article" date="2012" name="BMC Genomics">
        <title>Complete genome sequence of Saccharothrix espanaensis DSM 44229T and comparison to the other completely sequenced Pseudonocardiaceae.</title>
        <authorList>
            <person name="Strobel T."/>
            <person name="Al-Dilaimi A."/>
            <person name="Blom J."/>
            <person name="Gessner A."/>
            <person name="Kalinowski J."/>
            <person name="Luzhetska M."/>
            <person name="Puhler A."/>
            <person name="Szczepanowski R."/>
            <person name="Bechthold A."/>
            <person name="Ruckert C."/>
        </authorList>
    </citation>
    <scope>NUCLEOTIDE SEQUENCE [LARGE SCALE GENOMIC DNA]</scope>
    <source>
        <strain evidence="9">ATCC 51144 / DSM 44229 / JCM 9112 / NBRC 15066 / NRRL 15764</strain>
    </source>
</reference>
<dbReference type="Gene3D" id="3.30.70.1230">
    <property type="entry name" value="Nucleotide cyclase"/>
    <property type="match status" value="1"/>
</dbReference>
<dbReference type="InterPro" id="IPR016032">
    <property type="entry name" value="Sig_transdc_resp-reg_C-effctor"/>
</dbReference>
<feature type="DNA-binding region" description="OmpR/PhoB-type" evidence="5">
    <location>
        <begin position="1"/>
        <end position="101"/>
    </location>
</feature>
<keyword evidence="9" id="KW-1185">Reference proteome</keyword>
<dbReference type="FunFam" id="1.25.40.10:FF:000222">
    <property type="entry name" value="SARP family transcriptional regulator"/>
    <property type="match status" value="1"/>
</dbReference>
<dbReference type="AlphaFoldDB" id="K0K1B6"/>
<name>K0K1B6_SACES</name>
<dbReference type="KEGG" id="sesp:BN6_48390"/>
<keyword evidence="2" id="KW-0805">Transcription regulation</keyword>
<evidence type="ECO:0000256" key="1">
    <source>
        <dbReference type="ARBA" id="ARBA00005820"/>
    </source>
</evidence>
<dbReference type="OrthoDB" id="4336084at2"/>
<dbReference type="SMART" id="SM01043">
    <property type="entry name" value="BTAD"/>
    <property type="match status" value="1"/>
</dbReference>
<dbReference type="CDD" id="cd15831">
    <property type="entry name" value="BTAD"/>
    <property type="match status" value="1"/>
</dbReference>
<dbReference type="PATRIC" id="fig|1179773.3.peg.4854"/>
<evidence type="ECO:0000256" key="4">
    <source>
        <dbReference type="ARBA" id="ARBA00023163"/>
    </source>
</evidence>
<dbReference type="Gene3D" id="1.25.40.10">
    <property type="entry name" value="Tetratricopeptide repeat domain"/>
    <property type="match status" value="1"/>
</dbReference>
<keyword evidence="4" id="KW-0804">Transcription</keyword>
<dbReference type="InterPro" id="IPR051677">
    <property type="entry name" value="AfsR-DnrI-RedD_regulator"/>
</dbReference>
<dbReference type="Proteomes" id="UP000006281">
    <property type="component" value="Chromosome"/>
</dbReference>
<evidence type="ECO:0000313" key="9">
    <source>
        <dbReference type="Proteomes" id="UP000006281"/>
    </source>
</evidence>
<evidence type="ECO:0000256" key="3">
    <source>
        <dbReference type="ARBA" id="ARBA00023125"/>
    </source>
</evidence>
<dbReference type="SMART" id="SM00862">
    <property type="entry name" value="Trans_reg_C"/>
    <property type="match status" value="1"/>
</dbReference>
<protein>
    <submittedName>
        <fullName evidence="8">Transcriptional regulator, SARP family</fullName>
    </submittedName>
</protein>